<reference evidence="15 16" key="1">
    <citation type="submission" date="2017-02" db="EMBL/GenBank/DDBJ databases">
        <title>Legionella quilivanii strain from human: case report and whole genome sequencing analysis.</title>
        <authorList>
            <person name="Lalancette C."/>
            <person name="Leduc J.-M."/>
            <person name="Levesque S."/>
            <person name="Fournier E."/>
            <person name="Saoud J."/>
            <person name="Faucher S.P."/>
            <person name="Bernard K."/>
            <person name="Martineau C."/>
            <person name="Longtin J."/>
        </authorList>
    </citation>
    <scope>NUCLEOTIDE SEQUENCE [LARGE SCALE GENOMIC DNA]</scope>
    <source>
        <strain evidence="15 16">ID143958</strain>
    </source>
</reference>
<feature type="domain" description="Bacterial surface antigen (D15)" evidence="12">
    <location>
        <begin position="316"/>
        <end position="544"/>
    </location>
</feature>
<evidence type="ECO:0000256" key="9">
    <source>
        <dbReference type="ARBA" id="ARBA00033063"/>
    </source>
</evidence>
<protein>
    <recommendedName>
        <fullName evidence="3">Translocation and assembly module subunit TamA</fullName>
    </recommendedName>
    <alternativeName>
        <fullName evidence="9">Autotransporter assembly factor TamA</fullName>
    </alternativeName>
</protein>
<evidence type="ECO:0000256" key="1">
    <source>
        <dbReference type="ARBA" id="ARBA00004442"/>
    </source>
</evidence>
<evidence type="ECO:0000313" key="16">
    <source>
        <dbReference type="Proteomes" id="UP000249458"/>
    </source>
</evidence>
<evidence type="ECO:0000256" key="3">
    <source>
        <dbReference type="ARBA" id="ARBA00015419"/>
    </source>
</evidence>
<feature type="signal peptide" evidence="11">
    <location>
        <begin position="1"/>
        <end position="17"/>
    </location>
</feature>
<dbReference type="PANTHER" id="PTHR12815">
    <property type="entry name" value="SORTING AND ASSEMBLY MACHINERY SAMM50 PROTEIN FAMILY MEMBER"/>
    <property type="match status" value="1"/>
</dbReference>
<evidence type="ECO:0000259" key="14">
    <source>
        <dbReference type="Pfam" id="PF17243"/>
    </source>
</evidence>
<dbReference type="Pfam" id="PF01103">
    <property type="entry name" value="Omp85"/>
    <property type="match status" value="1"/>
</dbReference>
<evidence type="ECO:0000256" key="2">
    <source>
        <dbReference type="ARBA" id="ARBA00010248"/>
    </source>
</evidence>
<dbReference type="AlphaFoldDB" id="A0A364LHW3"/>
<evidence type="ECO:0000256" key="10">
    <source>
        <dbReference type="ARBA" id="ARBA00093548"/>
    </source>
</evidence>
<dbReference type="EMBL" id="MVJN01000007">
    <property type="protein sequence ID" value="RAP35898.1"/>
    <property type="molecule type" value="Genomic_DNA"/>
</dbReference>
<dbReference type="Proteomes" id="UP000249458">
    <property type="component" value="Unassembled WGS sequence"/>
</dbReference>
<sequence length="560" mass="62126">MNKRLLLLFLSLPLLMAAENAGHFVISGVKGKVLANIQSRLQEISENKSLEFLTDEELTTQIAQAVSPYGYFSPQISITRRKNNLQIKVNPGPRLLISRVSISVIGEGNNNYLINRSLKKLGLETGKPFISENYEKAKQALMNAAENQGYLHASFDKAEVLVDNEQNTADIQLIFNTGPQYYFGQVQFSPSYISPEVLRRYIPFSQGQSYSTEQILALNNALSGSGYFSNVIVKPVLNENGQVIPVNVHLQPAPRVNYSVGLGFGTDTGVRGRLGYHVTPVNSSGHKFNAIAMGSVNENRLQAQYIIPGQKPLIDEYDIFGSVANLNYSAGYSNSAQVSLAQRHTLSHFQRVLSLNGLYERYSYDDTPKFEKLILYPKASLSWMNKKDQLFSPTGYNVTVNVLGASQLALSEISFAQTSLDAKAAVTIEKMRTRFYFHTIQGVTLIDDINELPLSLSMLLGGADNLKAYTYNSIGPGKIMSYGGLEIQKETFEHWYLTGFFDTGDVYKPSSKDWQNDVGIGLMWVSPVGPIKIGVAQAIDGHFNRKDKKPRLVINMGPDL</sequence>
<keyword evidence="6 11" id="KW-0732">Signal</keyword>
<dbReference type="InterPro" id="IPR010827">
    <property type="entry name" value="BamA/TamA_POTRA"/>
</dbReference>
<organism evidence="15 16">
    <name type="scientific">Legionella quinlivanii</name>
    <dbReference type="NCBI Taxonomy" id="45073"/>
    <lineage>
        <taxon>Bacteria</taxon>
        <taxon>Pseudomonadati</taxon>
        <taxon>Pseudomonadota</taxon>
        <taxon>Gammaproteobacteria</taxon>
        <taxon>Legionellales</taxon>
        <taxon>Legionellaceae</taxon>
        <taxon>Legionella</taxon>
    </lineage>
</organism>
<dbReference type="Pfam" id="PF17243">
    <property type="entry name" value="POTRA_TamA_1"/>
    <property type="match status" value="1"/>
</dbReference>
<comment type="similarity">
    <text evidence="2">Belongs to the TamA family.</text>
</comment>
<dbReference type="RefSeq" id="WP_112219832.1">
    <property type="nucleotide sequence ID" value="NZ_MVJN01000007.1"/>
</dbReference>
<accession>A0A364LHW3</accession>
<dbReference type="GO" id="GO:0009279">
    <property type="term" value="C:cell outer membrane"/>
    <property type="evidence" value="ECO:0007669"/>
    <property type="project" value="UniProtKB-SubCell"/>
</dbReference>
<feature type="domain" description="TamA POTRA" evidence="14">
    <location>
        <begin position="25"/>
        <end position="91"/>
    </location>
</feature>
<dbReference type="Pfam" id="PF07244">
    <property type="entry name" value="POTRA"/>
    <property type="match status" value="2"/>
</dbReference>
<comment type="caution">
    <text evidence="15">The sequence shown here is derived from an EMBL/GenBank/DDBJ whole genome shotgun (WGS) entry which is preliminary data.</text>
</comment>
<dbReference type="InterPro" id="IPR035243">
    <property type="entry name" value="TamA_POTRA_Dom_1"/>
</dbReference>
<evidence type="ECO:0000256" key="11">
    <source>
        <dbReference type="SAM" id="SignalP"/>
    </source>
</evidence>
<evidence type="ECO:0000256" key="5">
    <source>
        <dbReference type="ARBA" id="ARBA00022692"/>
    </source>
</evidence>
<name>A0A364LHW3_9GAMM</name>
<evidence type="ECO:0000256" key="4">
    <source>
        <dbReference type="ARBA" id="ARBA00022452"/>
    </source>
</evidence>
<evidence type="ECO:0000259" key="13">
    <source>
        <dbReference type="Pfam" id="PF07244"/>
    </source>
</evidence>
<evidence type="ECO:0000256" key="6">
    <source>
        <dbReference type="ARBA" id="ARBA00022729"/>
    </source>
</evidence>
<feature type="chain" id="PRO_5016702486" description="Translocation and assembly module subunit TamA" evidence="11">
    <location>
        <begin position="18"/>
        <end position="560"/>
    </location>
</feature>
<evidence type="ECO:0000313" key="15">
    <source>
        <dbReference type="EMBL" id="RAP35898.1"/>
    </source>
</evidence>
<dbReference type="Gene3D" id="2.40.160.50">
    <property type="entry name" value="membrane protein fhac: a member of the omp85/tpsb transporter family"/>
    <property type="match status" value="1"/>
</dbReference>
<keyword evidence="7" id="KW-0472">Membrane</keyword>
<evidence type="ECO:0000256" key="7">
    <source>
        <dbReference type="ARBA" id="ARBA00023136"/>
    </source>
</evidence>
<feature type="domain" description="POTRA" evidence="13">
    <location>
        <begin position="108"/>
        <end position="175"/>
    </location>
</feature>
<comment type="subunit">
    <text evidence="10">Interacts with TamB to form the translocation and assembly module (TAM).</text>
</comment>
<keyword evidence="8" id="KW-0998">Cell outer membrane</keyword>
<feature type="domain" description="POTRA" evidence="13">
    <location>
        <begin position="181"/>
        <end position="250"/>
    </location>
</feature>
<dbReference type="InterPro" id="IPR000184">
    <property type="entry name" value="Bac_surfAg_D15"/>
</dbReference>
<evidence type="ECO:0000256" key="8">
    <source>
        <dbReference type="ARBA" id="ARBA00023237"/>
    </source>
</evidence>
<dbReference type="PANTHER" id="PTHR12815:SF47">
    <property type="entry name" value="TRANSLOCATION AND ASSEMBLY MODULE SUBUNIT TAMA"/>
    <property type="match status" value="1"/>
</dbReference>
<gene>
    <name evidence="15" type="ORF">B1207_09955</name>
</gene>
<proteinExistence type="inferred from homology"/>
<dbReference type="InterPro" id="IPR039910">
    <property type="entry name" value="D15-like"/>
</dbReference>
<dbReference type="Gene3D" id="3.10.20.310">
    <property type="entry name" value="membrane protein fhac"/>
    <property type="match status" value="3"/>
</dbReference>
<keyword evidence="5" id="KW-0812">Transmembrane</keyword>
<keyword evidence="4" id="KW-1134">Transmembrane beta strand</keyword>
<comment type="subcellular location">
    <subcellularLocation>
        <location evidence="1">Cell outer membrane</location>
    </subcellularLocation>
</comment>
<evidence type="ECO:0000259" key="12">
    <source>
        <dbReference type="Pfam" id="PF01103"/>
    </source>
</evidence>